<feature type="domain" description="UvrD-like helicase ATP-binding" evidence="7">
    <location>
        <begin position="15"/>
        <end position="128"/>
    </location>
</feature>
<dbReference type="AlphaFoldDB" id="A0A149V161"/>
<protein>
    <recommendedName>
        <fullName evidence="5">DNA 3'-5' helicase II</fullName>
    </recommendedName>
</protein>
<proteinExistence type="predicted"/>
<dbReference type="PANTHER" id="PTHR11070:SF2">
    <property type="entry name" value="ATP-DEPENDENT DNA HELICASE SRS2"/>
    <property type="match status" value="1"/>
</dbReference>
<dbReference type="CDD" id="cd17932">
    <property type="entry name" value="DEXQc_UvrD"/>
    <property type="match status" value="1"/>
</dbReference>
<dbReference type="GO" id="GO:0043138">
    <property type="term" value="F:3'-5' DNA helicase activity"/>
    <property type="evidence" value="ECO:0007669"/>
    <property type="project" value="TreeGrafter"/>
</dbReference>
<dbReference type="GO" id="GO:0000725">
    <property type="term" value="P:recombinational repair"/>
    <property type="evidence" value="ECO:0007669"/>
    <property type="project" value="TreeGrafter"/>
</dbReference>
<keyword evidence="3 6" id="KW-0347">Helicase</keyword>
<dbReference type="InterPro" id="IPR014016">
    <property type="entry name" value="UvrD-like_ATP-bd"/>
</dbReference>
<name>A0A149V161_9PROT</name>
<keyword evidence="4 6" id="KW-0067">ATP-binding</keyword>
<reference evidence="8 9" key="1">
    <citation type="submission" date="2015-06" db="EMBL/GenBank/DDBJ databases">
        <title>Improved classification and identification of acetic acid bacteria using matrix-assisted laser desorption/ionization time-of-flight mass spectrometry; Gluconobacter nephelii and Gluconobacter uchimurae are later heterotypic synonyms of Gluconobacter japonicus and Gluconobacter oxydans, respectively.</title>
        <authorList>
            <person name="Li L."/>
            <person name="Cleenwerck I."/>
            <person name="De Vuyst L."/>
            <person name="Vandamme P."/>
        </authorList>
    </citation>
    <scope>NUCLEOTIDE SEQUENCE [LARGE SCALE GENOMIC DNA]</scope>
    <source>
        <strain evidence="8 9">LMG 1699</strain>
    </source>
</reference>
<keyword evidence="1 6" id="KW-0547">Nucleotide-binding</keyword>
<dbReference type="InterPro" id="IPR027417">
    <property type="entry name" value="P-loop_NTPase"/>
</dbReference>
<dbReference type="Proteomes" id="UP000075377">
    <property type="component" value="Unassembled WGS sequence"/>
</dbReference>
<dbReference type="RefSeq" id="WP_156477898.1">
    <property type="nucleotide sequence ID" value="NZ_LHZX01000115.1"/>
</dbReference>
<feature type="binding site" evidence="6">
    <location>
        <begin position="36"/>
        <end position="43"/>
    </location>
    <ligand>
        <name>ATP</name>
        <dbReference type="ChEBI" id="CHEBI:30616"/>
    </ligand>
</feature>
<accession>A0A149V161</accession>
<evidence type="ECO:0000259" key="7">
    <source>
        <dbReference type="PROSITE" id="PS51198"/>
    </source>
</evidence>
<dbReference type="Gene3D" id="3.40.50.300">
    <property type="entry name" value="P-loop containing nucleotide triphosphate hydrolases"/>
    <property type="match status" value="1"/>
</dbReference>
<evidence type="ECO:0000256" key="4">
    <source>
        <dbReference type="ARBA" id="ARBA00022840"/>
    </source>
</evidence>
<evidence type="ECO:0000256" key="1">
    <source>
        <dbReference type="ARBA" id="ARBA00022741"/>
    </source>
</evidence>
<dbReference type="GO" id="GO:0005524">
    <property type="term" value="F:ATP binding"/>
    <property type="evidence" value="ECO:0007669"/>
    <property type="project" value="UniProtKB-UniRule"/>
</dbReference>
<dbReference type="EMBL" id="LHZX01000115">
    <property type="protein sequence ID" value="KXV73909.1"/>
    <property type="molecule type" value="Genomic_DNA"/>
</dbReference>
<evidence type="ECO:0000313" key="8">
    <source>
        <dbReference type="EMBL" id="KXV73909.1"/>
    </source>
</evidence>
<keyword evidence="2 6" id="KW-0378">Hydrolase</keyword>
<sequence>MSASLSIPPRLAPVLDDLTPAQRAAALALGRVLVLAGAGTGKTKTLTAGVATRIELYGMEPSRILCVTFTNKAAREMRERITRACGEGMAPSWLGTFHALCARQLRAEPDIAYLRPGFDIRDADDTLA</sequence>
<organism evidence="8 9">
    <name type="scientific">Acetobacter malorum</name>
    <dbReference type="NCBI Taxonomy" id="178901"/>
    <lineage>
        <taxon>Bacteria</taxon>
        <taxon>Pseudomonadati</taxon>
        <taxon>Pseudomonadota</taxon>
        <taxon>Alphaproteobacteria</taxon>
        <taxon>Acetobacterales</taxon>
        <taxon>Acetobacteraceae</taxon>
        <taxon>Acetobacter</taxon>
    </lineage>
</organism>
<dbReference type="GO" id="GO:0016787">
    <property type="term" value="F:hydrolase activity"/>
    <property type="evidence" value="ECO:0007669"/>
    <property type="project" value="UniProtKB-UniRule"/>
</dbReference>
<dbReference type="InterPro" id="IPR000212">
    <property type="entry name" value="DNA_helicase_UvrD/REP"/>
</dbReference>
<dbReference type="GO" id="GO:0033202">
    <property type="term" value="C:DNA helicase complex"/>
    <property type="evidence" value="ECO:0007669"/>
    <property type="project" value="TreeGrafter"/>
</dbReference>
<dbReference type="Pfam" id="PF00580">
    <property type="entry name" value="UvrD-helicase"/>
    <property type="match status" value="1"/>
</dbReference>
<evidence type="ECO:0000256" key="3">
    <source>
        <dbReference type="ARBA" id="ARBA00022806"/>
    </source>
</evidence>
<feature type="non-terminal residue" evidence="8">
    <location>
        <position position="128"/>
    </location>
</feature>
<dbReference type="PANTHER" id="PTHR11070">
    <property type="entry name" value="UVRD / RECB / PCRA DNA HELICASE FAMILY MEMBER"/>
    <property type="match status" value="1"/>
</dbReference>
<dbReference type="OrthoDB" id="9810135at2"/>
<dbReference type="PROSITE" id="PS51198">
    <property type="entry name" value="UVRD_HELICASE_ATP_BIND"/>
    <property type="match status" value="1"/>
</dbReference>
<comment type="caution">
    <text evidence="8">The sequence shown here is derived from an EMBL/GenBank/DDBJ whole genome shotgun (WGS) entry which is preliminary data.</text>
</comment>
<evidence type="ECO:0000313" key="9">
    <source>
        <dbReference type="Proteomes" id="UP000075377"/>
    </source>
</evidence>
<dbReference type="SUPFAM" id="SSF52540">
    <property type="entry name" value="P-loop containing nucleoside triphosphate hydrolases"/>
    <property type="match status" value="1"/>
</dbReference>
<evidence type="ECO:0000256" key="5">
    <source>
        <dbReference type="ARBA" id="ARBA00034923"/>
    </source>
</evidence>
<dbReference type="GO" id="GO:0003677">
    <property type="term" value="F:DNA binding"/>
    <property type="evidence" value="ECO:0007669"/>
    <property type="project" value="InterPro"/>
</dbReference>
<evidence type="ECO:0000256" key="2">
    <source>
        <dbReference type="ARBA" id="ARBA00022801"/>
    </source>
</evidence>
<evidence type="ECO:0000256" key="6">
    <source>
        <dbReference type="PROSITE-ProRule" id="PRU00560"/>
    </source>
</evidence>
<gene>
    <name evidence="8" type="ORF">AD951_00760</name>
</gene>
<dbReference type="GO" id="GO:0005829">
    <property type="term" value="C:cytosol"/>
    <property type="evidence" value="ECO:0007669"/>
    <property type="project" value="TreeGrafter"/>
</dbReference>